<protein>
    <submittedName>
        <fullName evidence="1">Uncharacterized protein</fullName>
    </submittedName>
</protein>
<dbReference type="AlphaFoldDB" id="E4XXL0"/>
<dbReference type="Proteomes" id="UP000001307">
    <property type="component" value="Unassembled WGS sequence"/>
</dbReference>
<proteinExistence type="predicted"/>
<reference evidence="1" key="1">
    <citation type="journal article" date="2010" name="Science">
        <title>Plasticity of animal genome architecture unmasked by rapid evolution of a pelagic tunicate.</title>
        <authorList>
            <person name="Denoeud F."/>
            <person name="Henriet S."/>
            <person name="Mungpakdee S."/>
            <person name="Aury J.M."/>
            <person name="Da Silva C."/>
            <person name="Brinkmann H."/>
            <person name="Mikhaleva J."/>
            <person name="Olsen L.C."/>
            <person name="Jubin C."/>
            <person name="Canestro C."/>
            <person name="Bouquet J.M."/>
            <person name="Danks G."/>
            <person name="Poulain J."/>
            <person name="Campsteijn C."/>
            <person name="Adamski M."/>
            <person name="Cross I."/>
            <person name="Yadetie F."/>
            <person name="Muffato M."/>
            <person name="Louis A."/>
            <person name="Butcher S."/>
            <person name="Tsagkogeorga G."/>
            <person name="Konrad A."/>
            <person name="Singh S."/>
            <person name="Jensen M.F."/>
            <person name="Cong E.H."/>
            <person name="Eikeseth-Otteraa H."/>
            <person name="Noel B."/>
            <person name="Anthouard V."/>
            <person name="Porcel B.M."/>
            <person name="Kachouri-Lafond R."/>
            <person name="Nishino A."/>
            <person name="Ugolini M."/>
            <person name="Chourrout P."/>
            <person name="Nishida H."/>
            <person name="Aasland R."/>
            <person name="Huzurbazar S."/>
            <person name="Westhof E."/>
            <person name="Delsuc F."/>
            <person name="Lehrach H."/>
            <person name="Reinhardt R."/>
            <person name="Weissenbach J."/>
            <person name="Roy S.W."/>
            <person name="Artiguenave F."/>
            <person name="Postlethwait J.H."/>
            <person name="Manak J.R."/>
            <person name="Thompson E.M."/>
            <person name="Jaillon O."/>
            <person name="Du Pasquier L."/>
            <person name="Boudinot P."/>
            <person name="Liberles D.A."/>
            <person name="Volff J.N."/>
            <person name="Philippe H."/>
            <person name="Lenhard B."/>
            <person name="Roest Crollius H."/>
            <person name="Wincker P."/>
            <person name="Chourrout D."/>
        </authorList>
    </citation>
    <scope>NUCLEOTIDE SEQUENCE [LARGE SCALE GENOMIC DNA]</scope>
</reference>
<name>E4XXL0_OIKDI</name>
<evidence type="ECO:0000313" key="2">
    <source>
        <dbReference type="Proteomes" id="UP000001307"/>
    </source>
</evidence>
<dbReference type="EMBL" id="FN653281">
    <property type="protein sequence ID" value="CBY14404.1"/>
    <property type="molecule type" value="Genomic_DNA"/>
</dbReference>
<accession>E4XXL0</accession>
<keyword evidence="2" id="KW-1185">Reference proteome</keyword>
<sequence length="64" mass="7353">MSRNMISHLNFCMNQAVIPVVTCASLSRVQNIFLERSDEVTSEKINDAEWKSRASFEKIFAVLF</sequence>
<evidence type="ECO:0000313" key="1">
    <source>
        <dbReference type="EMBL" id="CBY14404.1"/>
    </source>
</evidence>
<dbReference type="InParanoid" id="E4XXL0"/>
<organism evidence="1">
    <name type="scientific">Oikopleura dioica</name>
    <name type="common">Tunicate</name>
    <dbReference type="NCBI Taxonomy" id="34765"/>
    <lineage>
        <taxon>Eukaryota</taxon>
        <taxon>Metazoa</taxon>
        <taxon>Chordata</taxon>
        <taxon>Tunicata</taxon>
        <taxon>Appendicularia</taxon>
        <taxon>Copelata</taxon>
        <taxon>Oikopleuridae</taxon>
        <taxon>Oikopleura</taxon>
    </lineage>
</organism>
<gene>
    <name evidence="1" type="ORF">GSOID_T00007400001</name>
</gene>